<proteinExistence type="predicted"/>
<dbReference type="AlphaFoldDB" id="A0AA36MAX8"/>
<comment type="caution">
    <text evidence="1">The sequence shown here is derived from an EMBL/GenBank/DDBJ whole genome shotgun (WGS) entry which is preliminary data.</text>
</comment>
<name>A0AA36MAX8_CYLNA</name>
<sequence length="94" mass="11028">MLCIPNTSWFTSRHQSIKVISREFSVVRRRGLQLHYGGLWIWVERNPKSLFPLQEKGRNSQECCRRNEKLSRDWFFGSSLKSIGGSRMCALQIP</sequence>
<evidence type="ECO:0000313" key="1">
    <source>
        <dbReference type="EMBL" id="CAJ0605286.1"/>
    </source>
</evidence>
<keyword evidence="2" id="KW-1185">Reference proteome</keyword>
<organism evidence="1 2">
    <name type="scientific">Cylicocyclus nassatus</name>
    <name type="common">Nematode worm</name>
    <dbReference type="NCBI Taxonomy" id="53992"/>
    <lineage>
        <taxon>Eukaryota</taxon>
        <taxon>Metazoa</taxon>
        <taxon>Ecdysozoa</taxon>
        <taxon>Nematoda</taxon>
        <taxon>Chromadorea</taxon>
        <taxon>Rhabditida</taxon>
        <taxon>Rhabditina</taxon>
        <taxon>Rhabditomorpha</taxon>
        <taxon>Strongyloidea</taxon>
        <taxon>Strongylidae</taxon>
        <taxon>Cylicocyclus</taxon>
    </lineage>
</organism>
<accession>A0AA36MAX8</accession>
<protein>
    <submittedName>
        <fullName evidence="1">Uncharacterized protein</fullName>
    </submittedName>
</protein>
<gene>
    <name evidence="1" type="ORF">CYNAS_LOCUS17269</name>
</gene>
<reference evidence="1" key="1">
    <citation type="submission" date="2023-07" db="EMBL/GenBank/DDBJ databases">
        <authorList>
            <consortium name="CYATHOMIX"/>
        </authorList>
    </citation>
    <scope>NUCLEOTIDE SEQUENCE</scope>
    <source>
        <strain evidence="1">N/A</strain>
    </source>
</reference>
<dbReference type="EMBL" id="CATQJL010000316">
    <property type="protein sequence ID" value="CAJ0605286.1"/>
    <property type="molecule type" value="Genomic_DNA"/>
</dbReference>
<evidence type="ECO:0000313" key="2">
    <source>
        <dbReference type="Proteomes" id="UP001176961"/>
    </source>
</evidence>
<dbReference type="Proteomes" id="UP001176961">
    <property type="component" value="Unassembled WGS sequence"/>
</dbReference>